<keyword evidence="5 11" id="KW-0812">Transmembrane</keyword>
<dbReference type="Proteomes" id="UP000000379">
    <property type="component" value="Chromosome"/>
</dbReference>
<evidence type="ECO:0000256" key="4">
    <source>
        <dbReference type="ARBA" id="ARBA00022596"/>
    </source>
</evidence>
<dbReference type="InterPro" id="IPR050045">
    <property type="entry name" value="Opp2B"/>
</dbReference>
<dbReference type="KEGG" id="tra:Trad_2693"/>
<dbReference type="EMBL" id="CP002049">
    <property type="protein sequence ID" value="ADI15796.1"/>
    <property type="molecule type" value="Genomic_DNA"/>
</dbReference>
<sequence>MFQYIVKRILLVIPVLFGVSILVFGIMHLSPGDPAILMLGEGAPEAELEALRARLGLNEPLHVQYGMWVGRVLQGDLGRSIRSNRLVAAEIASRLPATIELAVLATLISVAIGIPIGVLSATRPNSLLDNATMVAALGGLAMPVFWQALMMILIFSLWLGWFPSSGRLGGWEYYVLPTLTLGTSSIAAITRMTRSTMLETIRQDYVRTAHSKGVAERRVIYRHALRNALIPVVTVIGLQFGSLLAGAVLTETIFNWPGIGRLAVDAIRAQDFPVVQGVILVFAIAYALVNLLVDLTYAALDPRLRVRYG</sequence>
<organism evidence="13 14">
    <name type="scientific">Truepera radiovictrix (strain DSM 17093 / CIP 108686 / LMG 22925 / RQ-24)</name>
    <dbReference type="NCBI Taxonomy" id="649638"/>
    <lineage>
        <taxon>Bacteria</taxon>
        <taxon>Thermotogati</taxon>
        <taxon>Deinococcota</taxon>
        <taxon>Deinococci</taxon>
        <taxon>Trueperales</taxon>
        <taxon>Trueperaceae</taxon>
        <taxon>Truepera</taxon>
    </lineage>
</organism>
<name>D7CUL1_TRURR</name>
<evidence type="ECO:0000256" key="3">
    <source>
        <dbReference type="ARBA" id="ARBA00022475"/>
    </source>
</evidence>
<keyword evidence="2 11" id="KW-0813">Transport</keyword>
<protein>
    <submittedName>
        <fullName evidence="13">Binding-protein-dependent transport systems inner membrane component</fullName>
    </submittedName>
</protein>
<keyword evidence="6 11" id="KW-1133">Transmembrane helix</keyword>
<dbReference type="SUPFAM" id="SSF161098">
    <property type="entry name" value="MetI-like"/>
    <property type="match status" value="1"/>
</dbReference>
<comment type="similarity">
    <text evidence="10">Belongs to the binding-protein-dependent transport system permease family. OppBC subfamily.</text>
</comment>
<evidence type="ECO:0000313" key="13">
    <source>
        <dbReference type="EMBL" id="ADI15796.1"/>
    </source>
</evidence>
<keyword evidence="9 11" id="KW-0472">Membrane</keyword>
<keyword evidence="8" id="KW-0921">Nickel transport</keyword>
<dbReference type="Gene3D" id="1.10.3720.10">
    <property type="entry name" value="MetI-like"/>
    <property type="match status" value="1"/>
</dbReference>
<evidence type="ECO:0000256" key="7">
    <source>
        <dbReference type="ARBA" id="ARBA00023065"/>
    </source>
</evidence>
<evidence type="ECO:0000256" key="11">
    <source>
        <dbReference type="RuleBase" id="RU363032"/>
    </source>
</evidence>
<dbReference type="STRING" id="649638.Trad_2693"/>
<feature type="domain" description="ABC transmembrane type-1" evidence="12">
    <location>
        <begin position="95"/>
        <end position="297"/>
    </location>
</feature>
<evidence type="ECO:0000256" key="6">
    <source>
        <dbReference type="ARBA" id="ARBA00022989"/>
    </source>
</evidence>
<keyword evidence="4" id="KW-0533">Nickel</keyword>
<keyword evidence="7" id="KW-0406">Ion transport</keyword>
<evidence type="ECO:0000256" key="8">
    <source>
        <dbReference type="ARBA" id="ARBA00023112"/>
    </source>
</evidence>
<evidence type="ECO:0000259" key="12">
    <source>
        <dbReference type="PROSITE" id="PS50928"/>
    </source>
</evidence>
<evidence type="ECO:0000256" key="1">
    <source>
        <dbReference type="ARBA" id="ARBA00004651"/>
    </source>
</evidence>
<dbReference type="NCBIfam" id="NF045470">
    <property type="entry name" value="Opp2B"/>
    <property type="match status" value="1"/>
</dbReference>
<dbReference type="InterPro" id="IPR000515">
    <property type="entry name" value="MetI-like"/>
</dbReference>
<dbReference type="PANTHER" id="PTHR43163:SF6">
    <property type="entry name" value="DIPEPTIDE TRANSPORT SYSTEM PERMEASE PROTEIN DPPB-RELATED"/>
    <property type="match status" value="1"/>
</dbReference>
<dbReference type="InterPro" id="IPR045621">
    <property type="entry name" value="BPD_transp_1_N"/>
</dbReference>
<feature type="transmembrane region" description="Helical" evidence="11">
    <location>
        <begin position="228"/>
        <end position="254"/>
    </location>
</feature>
<evidence type="ECO:0000256" key="5">
    <source>
        <dbReference type="ARBA" id="ARBA00022692"/>
    </source>
</evidence>
<dbReference type="AlphaFoldDB" id="D7CUL1"/>
<comment type="subcellular location">
    <subcellularLocation>
        <location evidence="1 11">Cell membrane</location>
        <topology evidence="1 11">Multi-pass membrane protein</topology>
    </subcellularLocation>
</comment>
<dbReference type="PANTHER" id="PTHR43163">
    <property type="entry name" value="DIPEPTIDE TRANSPORT SYSTEM PERMEASE PROTEIN DPPB-RELATED"/>
    <property type="match status" value="1"/>
</dbReference>
<feature type="transmembrane region" description="Helical" evidence="11">
    <location>
        <begin position="9"/>
        <end position="29"/>
    </location>
</feature>
<evidence type="ECO:0000313" key="14">
    <source>
        <dbReference type="Proteomes" id="UP000000379"/>
    </source>
</evidence>
<reference evidence="13 14" key="2">
    <citation type="journal article" date="2011" name="Stand. Genomic Sci.">
        <title>Complete genome sequence of Truepera radiovictrix type strain (RQ-24).</title>
        <authorList>
            <person name="Ivanova N."/>
            <person name="Rohde C."/>
            <person name="Munk C."/>
            <person name="Nolan M."/>
            <person name="Lucas S."/>
            <person name="Del Rio T.G."/>
            <person name="Tice H."/>
            <person name="Deshpande S."/>
            <person name="Cheng J.F."/>
            <person name="Tapia R."/>
            <person name="Han C."/>
            <person name="Goodwin L."/>
            <person name="Pitluck S."/>
            <person name="Liolios K."/>
            <person name="Mavromatis K."/>
            <person name="Mikhailova N."/>
            <person name="Pati A."/>
            <person name="Chen A."/>
            <person name="Palaniappan K."/>
            <person name="Land M."/>
            <person name="Hauser L."/>
            <person name="Chang Y.J."/>
            <person name="Jeffries C.D."/>
            <person name="Brambilla E."/>
            <person name="Rohde M."/>
            <person name="Goker M."/>
            <person name="Tindall B.J."/>
            <person name="Woyke T."/>
            <person name="Bristow J."/>
            <person name="Eisen J.A."/>
            <person name="Markowitz V."/>
            <person name="Hugenholtz P."/>
            <person name="Kyrpides N.C."/>
            <person name="Klenk H.P."/>
            <person name="Lapidus A."/>
        </authorList>
    </citation>
    <scope>NUCLEOTIDE SEQUENCE [LARGE SCALE GENOMIC DNA]</scope>
    <source>
        <strain evidence="14">DSM 17093 / CIP 108686 / LMG 22925 / RQ-24</strain>
    </source>
</reference>
<dbReference type="Pfam" id="PF00528">
    <property type="entry name" value="BPD_transp_1"/>
    <property type="match status" value="1"/>
</dbReference>
<feature type="transmembrane region" description="Helical" evidence="11">
    <location>
        <begin position="134"/>
        <end position="161"/>
    </location>
</feature>
<dbReference type="Pfam" id="PF19300">
    <property type="entry name" value="BPD_transp_1_N"/>
    <property type="match status" value="1"/>
</dbReference>
<feature type="transmembrane region" description="Helical" evidence="11">
    <location>
        <begin position="173"/>
        <end position="192"/>
    </location>
</feature>
<evidence type="ECO:0000256" key="9">
    <source>
        <dbReference type="ARBA" id="ARBA00023136"/>
    </source>
</evidence>
<keyword evidence="14" id="KW-1185">Reference proteome</keyword>
<reference evidence="14" key="1">
    <citation type="submission" date="2010-05" db="EMBL/GenBank/DDBJ databases">
        <title>The complete genome of Truepera radiovictris DSM 17093.</title>
        <authorList>
            <consortium name="US DOE Joint Genome Institute (JGI-PGF)"/>
            <person name="Lucas S."/>
            <person name="Copeland A."/>
            <person name="Lapidus A."/>
            <person name="Glavina del Rio T."/>
            <person name="Dalin E."/>
            <person name="Tice H."/>
            <person name="Bruce D."/>
            <person name="Goodwin L."/>
            <person name="Pitluck S."/>
            <person name="Kyrpides N."/>
            <person name="Mavromatis K."/>
            <person name="Ovchinnikova G."/>
            <person name="Munk A.C."/>
            <person name="Detter J.C."/>
            <person name="Han C."/>
            <person name="Tapia R."/>
            <person name="Land M."/>
            <person name="Hauser L."/>
            <person name="Markowitz V."/>
            <person name="Cheng J.-F."/>
            <person name="Hugenholtz P."/>
            <person name="Woyke T."/>
            <person name="Wu D."/>
            <person name="Tindall B."/>
            <person name="Pomrenke H.G."/>
            <person name="Brambilla E."/>
            <person name="Klenk H.-P."/>
            <person name="Eisen J.A."/>
        </authorList>
    </citation>
    <scope>NUCLEOTIDE SEQUENCE [LARGE SCALE GENOMIC DNA]</scope>
    <source>
        <strain evidence="14">DSM 17093 / CIP 108686 / LMG 22925 / RQ-24</strain>
    </source>
</reference>
<feature type="transmembrane region" description="Helical" evidence="11">
    <location>
        <begin position="101"/>
        <end position="122"/>
    </location>
</feature>
<evidence type="ECO:0000256" key="10">
    <source>
        <dbReference type="ARBA" id="ARBA00024202"/>
    </source>
</evidence>
<dbReference type="GO" id="GO:0015099">
    <property type="term" value="F:nickel cation transmembrane transporter activity"/>
    <property type="evidence" value="ECO:0007669"/>
    <property type="project" value="InterPro"/>
</dbReference>
<accession>D7CUL1</accession>
<dbReference type="HOGENOM" id="CLU_036879_0_0_0"/>
<keyword evidence="3" id="KW-1003">Cell membrane</keyword>
<dbReference type="OrthoDB" id="9773221at2"/>
<dbReference type="RefSeq" id="WP_013179157.1">
    <property type="nucleotide sequence ID" value="NC_014221.1"/>
</dbReference>
<gene>
    <name evidence="13" type="ordered locus">Trad_2693</name>
</gene>
<dbReference type="InterPro" id="IPR035906">
    <property type="entry name" value="MetI-like_sf"/>
</dbReference>
<dbReference type="GO" id="GO:0005886">
    <property type="term" value="C:plasma membrane"/>
    <property type="evidence" value="ECO:0007669"/>
    <property type="project" value="UniProtKB-SubCell"/>
</dbReference>
<proteinExistence type="inferred from homology"/>
<dbReference type="PROSITE" id="PS50928">
    <property type="entry name" value="ABC_TM1"/>
    <property type="match status" value="1"/>
</dbReference>
<feature type="transmembrane region" description="Helical" evidence="11">
    <location>
        <begin position="274"/>
        <end position="300"/>
    </location>
</feature>
<dbReference type="eggNOG" id="COG0601">
    <property type="taxonomic scope" value="Bacteria"/>
</dbReference>
<evidence type="ECO:0000256" key="2">
    <source>
        <dbReference type="ARBA" id="ARBA00022448"/>
    </source>
</evidence>
<dbReference type="CDD" id="cd06261">
    <property type="entry name" value="TM_PBP2"/>
    <property type="match status" value="1"/>
</dbReference>